<dbReference type="STRING" id="407821.A0A087TXG9"/>
<evidence type="ECO:0000313" key="5">
    <source>
        <dbReference type="EMBL" id="KFM69808.1"/>
    </source>
</evidence>
<dbReference type="OrthoDB" id="27823at2759"/>
<dbReference type="Gene3D" id="2.30.30.40">
    <property type="entry name" value="SH3 Domains"/>
    <property type="match status" value="1"/>
</dbReference>
<evidence type="ECO:0000256" key="2">
    <source>
        <dbReference type="PROSITE-ProRule" id="PRU00192"/>
    </source>
</evidence>
<evidence type="ECO:0000259" key="4">
    <source>
        <dbReference type="PROSITE" id="PS50002"/>
    </source>
</evidence>
<name>A0A087TXG9_STEMI</name>
<dbReference type="AlphaFoldDB" id="A0A087TXG9"/>
<proteinExistence type="predicted"/>
<feature type="non-terminal residue" evidence="5">
    <location>
        <position position="265"/>
    </location>
</feature>
<protein>
    <submittedName>
        <fullName evidence="5">Dynamin-binding protein</fullName>
    </submittedName>
</protein>
<evidence type="ECO:0000313" key="6">
    <source>
        <dbReference type="Proteomes" id="UP000054359"/>
    </source>
</evidence>
<dbReference type="InterPro" id="IPR001452">
    <property type="entry name" value="SH3_domain"/>
</dbReference>
<evidence type="ECO:0000256" key="3">
    <source>
        <dbReference type="SAM" id="MobiDB-lite"/>
    </source>
</evidence>
<keyword evidence="1 2" id="KW-0728">SH3 domain</keyword>
<keyword evidence="6" id="KW-1185">Reference proteome</keyword>
<dbReference type="PROSITE" id="PS50002">
    <property type="entry name" value="SH3"/>
    <property type="match status" value="1"/>
</dbReference>
<feature type="compositionally biased region" description="Polar residues" evidence="3">
    <location>
        <begin position="72"/>
        <end position="93"/>
    </location>
</feature>
<dbReference type="Proteomes" id="UP000054359">
    <property type="component" value="Unassembled WGS sequence"/>
</dbReference>
<sequence length="265" mass="29340">MDISLKKGDIVGVIKQQDPMGTRLRWFVDNGDAKGFVPAKCLVKLLPSASSPLSQGASCDWNRQNVAAATKNTTPVQIASNKTKPQALPSQNKEIGPIQPTRPAPSVSSSLRVVPPSRYPPIAQPILKQRESNSVTPTTTNNSVNIFVNKNSELDSVEPMHRYEEIPDSLGGVIERNKHSCDKDLMGSSAVTPTNILEEFDPYSSPKQPTELYDNVPDNLNCLYSTHRYEDIPDDVPYDYVPTDSQHKDANEYYFAMYDFLPTGP</sequence>
<feature type="compositionally biased region" description="Low complexity" evidence="3">
    <location>
        <begin position="104"/>
        <end position="116"/>
    </location>
</feature>
<dbReference type="PANTHER" id="PTHR22834:SF20">
    <property type="entry name" value="SH3 DOMAIN-CONTAINING PROTEIN"/>
    <property type="match status" value="1"/>
</dbReference>
<evidence type="ECO:0000256" key="1">
    <source>
        <dbReference type="ARBA" id="ARBA00022443"/>
    </source>
</evidence>
<accession>A0A087TXG9</accession>
<dbReference type="SUPFAM" id="SSF50044">
    <property type="entry name" value="SH3-domain"/>
    <property type="match status" value="1"/>
</dbReference>
<dbReference type="GO" id="GO:0005085">
    <property type="term" value="F:guanyl-nucleotide exchange factor activity"/>
    <property type="evidence" value="ECO:0007669"/>
    <property type="project" value="TreeGrafter"/>
</dbReference>
<gene>
    <name evidence="5" type="ORF">X975_10206</name>
</gene>
<dbReference type="PANTHER" id="PTHR22834">
    <property type="entry name" value="NUCLEAR FUSION PROTEIN FUS2"/>
    <property type="match status" value="1"/>
</dbReference>
<dbReference type="EMBL" id="KK117201">
    <property type="protein sequence ID" value="KFM69808.1"/>
    <property type="molecule type" value="Genomic_DNA"/>
</dbReference>
<dbReference type="InterPro" id="IPR036028">
    <property type="entry name" value="SH3-like_dom_sf"/>
</dbReference>
<feature type="region of interest" description="Disordered" evidence="3">
    <location>
        <begin position="72"/>
        <end position="140"/>
    </location>
</feature>
<organism evidence="5 6">
    <name type="scientific">Stegodyphus mimosarum</name>
    <name type="common">African social velvet spider</name>
    <dbReference type="NCBI Taxonomy" id="407821"/>
    <lineage>
        <taxon>Eukaryota</taxon>
        <taxon>Metazoa</taxon>
        <taxon>Ecdysozoa</taxon>
        <taxon>Arthropoda</taxon>
        <taxon>Chelicerata</taxon>
        <taxon>Arachnida</taxon>
        <taxon>Araneae</taxon>
        <taxon>Araneomorphae</taxon>
        <taxon>Entelegynae</taxon>
        <taxon>Eresoidea</taxon>
        <taxon>Eresidae</taxon>
        <taxon>Stegodyphus</taxon>
    </lineage>
</organism>
<dbReference type="InterPro" id="IPR051492">
    <property type="entry name" value="Dynamin-Rho_GEF"/>
</dbReference>
<feature type="domain" description="SH3" evidence="4">
    <location>
        <begin position="1"/>
        <end position="47"/>
    </location>
</feature>
<reference evidence="5 6" key="1">
    <citation type="submission" date="2013-11" db="EMBL/GenBank/DDBJ databases">
        <title>Genome sequencing of Stegodyphus mimosarum.</title>
        <authorList>
            <person name="Bechsgaard J."/>
        </authorList>
    </citation>
    <scope>NUCLEOTIDE SEQUENCE [LARGE SCALE GENOMIC DNA]</scope>
</reference>
<dbReference type="GO" id="GO:0005737">
    <property type="term" value="C:cytoplasm"/>
    <property type="evidence" value="ECO:0007669"/>
    <property type="project" value="TreeGrafter"/>
</dbReference>